<proteinExistence type="predicted"/>
<dbReference type="InterPro" id="IPR050637">
    <property type="entry name" value="NLRP_innate_immun_reg"/>
</dbReference>
<dbReference type="GeneTree" id="ENSGT00940000160873"/>
<organism evidence="4 5">
    <name type="scientific">Sphenodon punctatus</name>
    <name type="common">Tuatara</name>
    <name type="synonym">Hatteria punctata</name>
    <dbReference type="NCBI Taxonomy" id="8508"/>
    <lineage>
        <taxon>Eukaryota</taxon>
        <taxon>Metazoa</taxon>
        <taxon>Chordata</taxon>
        <taxon>Craniata</taxon>
        <taxon>Vertebrata</taxon>
        <taxon>Euteleostomi</taxon>
        <taxon>Lepidosauria</taxon>
        <taxon>Sphenodontia</taxon>
        <taxon>Sphenodontidae</taxon>
        <taxon>Sphenodon</taxon>
    </lineage>
</organism>
<dbReference type="Gene3D" id="3.80.10.10">
    <property type="entry name" value="Ribonuclease Inhibitor"/>
    <property type="match status" value="1"/>
</dbReference>
<dbReference type="PANTHER" id="PTHR45690:SF19">
    <property type="entry name" value="NACHT, LRR AND PYD DOMAINS-CONTAINING PROTEIN 3"/>
    <property type="match status" value="1"/>
</dbReference>
<dbReference type="OMA" id="PHCQLKV"/>
<dbReference type="SMART" id="SM00368">
    <property type="entry name" value="LRR_RI"/>
    <property type="match status" value="4"/>
</dbReference>
<keyword evidence="3" id="KW-0677">Repeat</keyword>
<dbReference type="InterPro" id="IPR032675">
    <property type="entry name" value="LRR_dom_sf"/>
</dbReference>
<evidence type="ECO:0000256" key="3">
    <source>
        <dbReference type="ARBA" id="ARBA00022737"/>
    </source>
</evidence>
<evidence type="ECO:0000313" key="4">
    <source>
        <dbReference type="Ensembl" id="ENSSPUP00000005919.1"/>
    </source>
</evidence>
<evidence type="ECO:0000256" key="2">
    <source>
        <dbReference type="ARBA" id="ARBA00022490"/>
    </source>
</evidence>
<keyword evidence="5" id="KW-1185">Reference proteome</keyword>
<dbReference type="Ensembl" id="ENSSPUT00000006299.1">
    <property type="protein sequence ID" value="ENSSPUP00000005919.1"/>
    <property type="gene ID" value="ENSSPUG00000004575.1"/>
</dbReference>
<reference evidence="4" key="1">
    <citation type="submission" date="2025-08" db="UniProtKB">
        <authorList>
            <consortium name="Ensembl"/>
        </authorList>
    </citation>
    <scope>IDENTIFICATION</scope>
</reference>
<dbReference type="InterPro" id="IPR001611">
    <property type="entry name" value="Leu-rich_rpt"/>
</dbReference>
<dbReference type="Proteomes" id="UP000694392">
    <property type="component" value="Unplaced"/>
</dbReference>
<dbReference type="AlphaFoldDB" id="A0A8D0L403"/>
<dbReference type="SUPFAM" id="SSF52047">
    <property type="entry name" value="RNI-like"/>
    <property type="match status" value="1"/>
</dbReference>
<dbReference type="Pfam" id="PF13516">
    <property type="entry name" value="LRR_6"/>
    <property type="match status" value="3"/>
</dbReference>
<reference evidence="4" key="2">
    <citation type="submission" date="2025-09" db="UniProtKB">
        <authorList>
            <consortium name="Ensembl"/>
        </authorList>
    </citation>
    <scope>IDENTIFICATION</scope>
</reference>
<sequence length="109" mass="11871">MHLDLGNTKLGDSGVRLLCEGLKHPNCRLQSLSLSECDLTDASCGDLSSVLSTNQTLAELWLEYNKLGDSGMRLLCEGLKNPNCKLQNLWLESCDFTGACCEDLSSVLC</sequence>
<dbReference type="GO" id="GO:0005737">
    <property type="term" value="C:cytoplasm"/>
    <property type="evidence" value="ECO:0007669"/>
    <property type="project" value="UniProtKB-SubCell"/>
</dbReference>
<protein>
    <submittedName>
        <fullName evidence="4">Uncharacterized protein</fullName>
    </submittedName>
</protein>
<keyword evidence="2" id="KW-0963">Cytoplasm</keyword>
<name>A0A8D0L403_SPHPU</name>
<accession>A0A8D0L403</accession>
<evidence type="ECO:0000256" key="1">
    <source>
        <dbReference type="ARBA" id="ARBA00004496"/>
    </source>
</evidence>
<evidence type="ECO:0000313" key="5">
    <source>
        <dbReference type="Proteomes" id="UP000694392"/>
    </source>
</evidence>
<comment type="subcellular location">
    <subcellularLocation>
        <location evidence="1">Cytoplasm</location>
    </subcellularLocation>
</comment>
<dbReference type="PANTHER" id="PTHR45690">
    <property type="entry name" value="NACHT, LRR AND PYD DOMAINS-CONTAINING PROTEIN 12"/>
    <property type="match status" value="1"/>
</dbReference>